<dbReference type="PANTHER" id="PTHR23076:SF97">
    <property type="entry name" value="ATP-DEPENDENT ZINC METALLOPROTEASE YME1L1"/>
    <property type="match status" value="1"/>
</dbReference>
<dbReference type="InterPro" id="IPR027417">
    <property type="entry name" value="P-loop_NTPase"/>
</dbReference>
<evidence type="ECO:0000256" key="5">
    <source>
        <dbReference type="ARBA" id="ARBA00022723"/>
    </source>
</evidence>
<keyword evidence="6" id="KW-0547">Nucleotide-binding</keyword>
<dbReference type="FunFam" id="1.10.8.60:FF:000001">
    <property type="entry name" value="ATP-dependent zinc metalloprotease FtsH"/>
    <property type="match status" value="1"/>
</dbReference>
<dbReference type="InterPro" id="IPR003959">
    <property type="entry name" value="ATPase_AAA_core"/>
</dbReference>
<dbReference type="GO" id="GO:0046872">
    <property type="term" value="F:metal ion binding"/>
    <property type="evidence" value="ECO:0007669"/>
    <property type="project" value="UniProtKB-KW"/>
</dbReference>
<dbReference type="SMART" id="SM00306">
    <property type="entry name" value="HintN"/>
    <property type="match status" value="1"/>
</dbReference>
<dbReference type="SUPFAM" id="SSF51294">
    <property type="entry name" value="Hedgehog/intein (Hint) domain"/>
    <property type="match status" value="1"/>
</dbReference>
<dbReference type="GO" id="GO:0016539">
    <property type="term" value="P:intein-mediated protein splicing"/>
    <property type="evidence" value="ECO:0007669"/>
    <property type="project" value="InterPro"/>
</dbReference>
<keyword evidence="12" id="KW-0482">Metalloprotease</keyword>
<dbReference type="InterPro" id="IPR000642">
    <property type="entry name" value="Peptidase_M41"/>
</dbReference>
<keyword evidence="10" id="KW-0067">ATP-binding</keyword>
<dbReference type="GO" id="GO:0004176">
    <property type="term" value="F:ATP-dependent peptidase activity"/>
    <property type="evidence" value="ECO:0007669"/>
    <property type="project" value="InterPro"/>
</dbReference>
<dbReference type="InterPro" id="IPR041569">
    <property type="entry name" value="AAA_lid_3"/>
</dbReference>
<keyword evidence="4" id="KW-0645">Protease</keyword>
<dbReference type="Gene3D" id="2.170.16.10">
    <property type="entry name" value="Hedgehog/Intein (Hint) domain"/>
    <property type="match status" value="1"/>
</dbReference>
<evidence type="ECO:0000256" key="4">
    <source>
        <dbReference type="ARBA" id="ARBA00022670"/>
    </source>
</evidence>
<dbReference type="Gene3D" id="3.40.50.300">
    <property type="entry name" value="P-loop containing nucleotide triphosphate hydrolases"/>
    <property type="match status" value="2"/>
</dbReference>
<feature type="domain" description="DOD-type homing endonuclease" evidence="14">
    <location>
        <begin position="654"/>
        <end position="784"/>
    </location>
</feature>
<dbReference type="NCBIfam" id="TIGR01445">
    <property type="entry name" value="intein_Nterm"/>
    <property type="match status" value="1"/>
</dbReference>
<reference evidence="15 16" key="1">
    <citation type="journal article" date="2015" name="Genome Biol. Evol.">
        <title>Phylogenomic analyses indicate that early fungi evolved digesting cell walls of algal ancestors of land plants.</title>
        <authorList>
            <person name="Chang Y."/>
            <person name="Wang S."/>
            <person name="Sekimoto S."/>
            <person name="Aerts A.L."/>
            <person name="Choi C."/>
            <person name="Clum A."/>
            <person name="LaButti K.M."/>
            <person name="Lindquist E.A."/>
            <person name="Yee Ngan C."/>
            <person name="Ohm R.A."/>
            <person name="Salamov A.A."/>
            <person name="Grigoriev I.V."/>
            <person name="Spatafora J.W."/>
            <person name="Berbee M.L."/>
        </authorList>
    </citation>
    <scope>NUCLEOTIDE SEQUENCE [LARGE SCALE GENOMIC DNA]</scope>
    <source>
        <strain evidence="15 16">NRRL 1564</strain>
    </source>
</reference>
<proteinExistence type="inferred from homology"/>
<dbReference type="EMBL" id="KZ303486">
    <property type="protein sequence ID" value="PIA19605.1"/>
    <property type="molecule type" value="Genomic_DNA"/>
</dbReference>
<dbReference type="GO" id="GO:0004222">
    <property type="term" value="F:metalloendopeptidase activity"/>
    <property type="evidence" value="ECO:0007669"/>
    <property type="project" value="InterPro"/>
</dbReference>
<dbReference type="FunFam" id="1.20.58.760:FF:000002">
    <property type="entry name" value="ATP-dependent zinc metalloprotease FtsH"/>
    <property type="match status" value="1"/>
</dbReference>
<name>A0A2G5BKR3_COERN</name>
<evidence type="ECO:0000256" key="3">
    <source>
        <dbReference type="ARBA" id="ARBA00010550"/>
    </source>
</evidence>
<comment type="similarity">
    <text evidence="3">In the N-terminal section; belongs to the AAA ATPase family.</text>
</comment>
<evidence type="ECO:0000256" key="13">
    <source>
        <dbReference type="SAM" id="MobiDB-lite"/>
    </source>
</evidence>
<keyword evidence="11" id="KW-0651">Protein splicing</keyword>
<dbReference type="InterPro" id="IPR003587">
    <property type="entry name" value="Hint_dom_N"/>
</dbReference>
<dbReference type="GO" id="GO:0005524">
    <property type="term" value="F:ATP binding"/>
    <property type="evidence" value="ECO:0007669"/>
    <property type="project" value="UniProtKB-KW"/>
</dbReference>
<sequence length="1235" mass="135636">MQTYTPSAFKASLAHSFRGMTSAFRPGNTTLAASRNTRAMFGLSAANCRLGQQRRLASFISSMSDTNAQAICMGAKGFPVQAKCVPRIQMASVVGRVLSSRACSSTYISSGTKREKDDALLSGVRQFSTSKQVPGWGSHSSYSATLSNKKVTATATPFDYSAQRRLALLKDAANSQADNAEAQNSYYRELLKPKMRDSKAPLVIARIEQGDSAADMTTLQLYLLALMQSKSTPDRAAMRLVELLKARPQLVKQLVGVGGSEGYEKVLQMLANAKNQPDISESEAESSPQQHKKDNEEPKKSESEFKMFEDEDDGDYAGNKKDTGAHDGSSSKPLHVVVQEKSGSVIWGSLKWLFSTLVYAFLFLTFLDVVFESSGLMKAPNKAGEFKPEEMTTQVRFSDVQGCEEAKEELQELVQFLKSPQDFAEVGGRLPKGVLLTGPPGTGKTLLARAVAGEAGVPFFFMSGSEFDEIYVGVGASVTGDTQVLVKDGNGIRLMEIGDYIDKYYPGSQEGYVIPVDGVQTLGYNGGSTIRGSEWTKVRQVYRHKVNEVYEIKYLGDTVRTTGDHSVFVRTADGIRATQARNLCVGDMLVDMPYSDSHRSSGSVSVFADDGKIPTPLSMCALETDFDTRQTYRTACFDQGIPEDIIVTPELLWLFGIYAGRGQITEDGLRLHFGNSEQRLAQRVNQNMNDVFGVSSSEDSITSGDKESQVLTYSPLVAQFFERNCGPCVANGKHIPESLWTSSSGMYQSYLEGYAFGTGCKQSHSSPLVITSTNQQLLRELVWLASMHKFKATSKNIVSMKESPGATTDSAAQSWVLEVWPAQHTATNVVDTLHHRKAIIESIKRVTYNGYVYDFCGCDSEAFFGGNNPVLLHNSKVRKLFSAAREKSPSIVFIDEIDAIGSKRNPRDQTYMKQTLNQLLVDLDGFAQTEGVIFMAATNFPEVLDPALTRPGRFDRIVQVPLPDVRGRAAILKKHSEKIQLSNDVDLNIVARGTPGFSGAELQNLLNLAAIEASKQRAKSVNNKHLDYAKDRIIMGSERKSAVITPENKLATAYHEGGHTLAAMYTPGAMPLHKVTVMPRGHALGVTVQLPDADRESVNKQEYLAQVDVCMGGRAAEELVFGLEKVTSGCSSDLRQATRVSTAMVSQFGMSEVVGLVNYDAEQYERLSTEGKRAVENEVRVINELSNLRVMRLLTEHREELDRLAKALVEYETLDKNEIERAIKGLPIEREDASK</sequence>
<dbReference type="Gene3D" id="3.10.28.10">
    <property type="entry name" value="Homing endonucleases"/>
    <property type="match status" value="1"/>
</dbReference>
<dbReference type="STRING" id="763665.A0A2G5BKR3"/>
<dbReference type="GO" id="GO:0007005">
    <property type="term" value="P:mitochondrion organization"/>
    <property type="evidence" value="ECO:0007669"/>
    <property type="project" value="TreeGrafter"/>
</dbReference>
<dbReference type="InterPro" id="IPR027434">
    <property type="entry name" value="Homing_endonucl"/>
</dbReference>
<dbReference type="Proteomes" id="UP000242474">
    <property type="component" value="Unassembled WGS sequence"/>
</dbReference>
<dbReference type="AlphaFoldDB" id="A0A2G5BKR3"/>
<dbReference type="Gene3D" id="1.10.8.60">
    <property type="match status" value="1"/>
</dbReference>
<dbReference type="InterPro" id="IPR006141">
    <property type="entry name" value="Intein_N"/>
</dbReference>
<feature type="compositionally biased region" description="Polar residues" evidence="13">
    <location>
        <begin position="274"/>
        <end position="289"/>
    </location>
</feature>
<evidence type="ECO:0000256" key="7">
    <source>
        <dbReference type="ARBA" id="ARBA00022801"/>
    </source>
</evidence>
<dbReference type="InterPro" id="IPR037219">
    <property type="entry name" value="Peptidase_M41-like"/>
</dbReference>
<evidence type="ECO:0000256" key="12">
    <source>
        <dbReference type="ARBA" id="ARBA00023049"/>
    </source>
</evidence>
<dbReference type="PROSITE" id="PS50819">
    <property type="entry name" value="INTEIN_ENDONUCLEASE"/>
    <property type="match status" value="1"/>
</dbReference>
<dbReference type="GO" id="GO:0005743">
    <property type="term" value="C:mitochondrial inner membrane"/>
    <property type="evidence" value="ECO:0007669"/>
    <property type="project" value="TreeGrafter"/>
</dbReference>
<dbReference type="GO" id="GO:0004519">
    <property type="term" value="F:endonuclease activity"/>
    <property type="evidence" value="ECO:0007669"/>
    <property type="project" value="InterPro"/>
</dbReference>
<evidence type="ECO:0000259" key="14">
    <source>
        <dbReference type="PROSITE" id="PS50819"/>
    </source>
</evidence>
<evidence type="ECO:0000256" key="2">
    <source>
        <dbReference type="ARBA" id="ARBA00010044"/>
    </source>
</evidence>
<keyword evidence="9" id="KW-0862">Zinc</keyword>
<keyword evidence="7" id="KW-0378">Hydrolase</keyword>
<evidence type="ECO:0000256" key="11">
    <source>
        <dbReference type="ARBA" id="ARBA00023000"/>
    </source>
</evidence>
<dbReference type="Pfam" id="PF01434">
    <property type="entry name" value="Peptidase_M41"/>
    <property type="match status" value="1"/>
</dbReference>
<protein>
    <recommendedName>
        <fullName evidence="14">DOD-type homing endonuclease domain-containing protein</fullName>
    </recommendedName>
</protein>
<evidence type="ECO:0000256" key="10">
    <source>
        <dbReference type="ARBA" id="ARBA00022840"/>
    </source>
</evidence>
<dbReference type="SUPFAM" id="SSF140990">
    <property type="entry name" value="FtsH protease domain-like"/>
    <property type="match status" value="1"/>
</dbReference>
<comment type="similarity">
    <text evidence="2">In the C-terminal section; belongs to the peptidase M41 family.</text>
</comment>
<evidence type="ECO:0000313" key="15">
    <source>
        <dbReference type="EMBL" id="PIA19605.1"/>
    </source>
</evidence>
<dbReference type="Gene3D" id="1.20.58.760">
    <property type="entry name" value="Peptidase M41"/>
    <property type="match status" value="1"/>
</dbReference>
<comment type="cofactor">
    <cofactor evidence="1">
        <name>Zn(2+)</name>
        <dbReference type="ChEBI" id="CHEBI:29105"/>
    </cofactor>
</comment>
<dbReference type="InterPro" id="IPR003593">
    <property type="entry name" value="AAA+_ATPase"/>
</dbReference>
<evidence type="ECO:0000256" key="9">
    <source>
        <dbReference type="ARBA" id="ARBA00022833"/>
    </source>
</evidence>
<evidence type="ECO:0000256" key="1">
    <source>
        <dbReference type="ARBA" id="ARBA00001947"/>
    </source>
</evidence>
<dbReference type="InterPro" id="IPR003586">
    <property type="entry name" value="Hint_dom_C"/>
</dbReference>
<dbReference type="SUPFAM" id="SSF52540">
    <property type="entry name" value="P-loop containing nucleoside triphosphate hydrolases"/>
    <property type="match status" value="1"/>
</dbReference>
<keyword evidence="16" id="KW-1185">Reference proteome</keyword>
<keyword evidence="8" id="KW-0068">Autocatalytic cleavage</keyword>
<dbReference type="Pfam" id="PF00004">
    <property type="entry name" value="AAA"/>
    <property type="match status" value="2"/>
</dbReference>
<dbReference type="GO" id="GO:0016887">
    <property type="term" value="F:ATP hydrolysis activity"/>
    <property type="evidence" value="ECO:0007669"/>
    <property type="project" value="InterPro"/>
</dbReference>
<dbReference type="InterPro" id="IPR036844">
    <property type="entry name" value="Hint_dom_sf"/>
</dbReference>
<evidence type="ECO:0000256" key="6">
    <source>
        <dbReference type="ARBA" id="ARBA00022741"/>
    </source>
</evidence>
<gene>
    <name evidence="15" type="ORF">COEREDRAFT_78928</name>
</gene>
<dbReference type="OrthoDB" id="1413014at2759"/>
<feature type="region of interest" description="Disordered" evidence="13">
    <location>
        <begin position="274"/>
        <end position="332"/>
    </location>
</feature>
<dbReference type="PANTHER" id="PTHR23076">
    <property type="entry name" value="METALLOPROTEASE M41 FTSH"/>
    <property type="match status" value="1"/>
</dbReference>
<dbReference type="InterPro" id="IPR004042">
    <property type="entry name" value="Intein_endonuc_central"/>
</dbReference>
<evidence type="ECO:0000256" key="8">
    <source>
        <dbReference type="ARBA" id="ARBA00022813"/>
    </source>
</evidence>
<evidence type="ECO:0000313" key="16">
    <source>
        <dbReference type="Proteomes" id="UP000242474"/>
    </source>
</evidence>
<dbReference type="SMART" id="SM00382">
    <property type="entry name" value="AAA"/>
    <property type="match status" value="1"/>
</dbReference>
<organism evidence="15 16">
    <name type="scientific">Coemansia reversa (strain ATCC 12441 / NRRL 1564)</name>
    <dbReference type="NCBI Taxonomy" id="763665"/>
    <lineage>
        <taxon>Eukaryota</taxon>
        <taxon>Fungi</taxon>
        <taxon>Fungi incertae sedis</taxon>
        <taxon>Zoopagomycota</taxon>
        <taxon>Kickxellomycotina</taxon>
        <taxon>Kickxellomycetes</taxon>
        <taxon>Kickxellales</taxon>
        <taxon>Kickxellaceae</taxon>
        <taxon>Coemansia</taxon>
    </lineage>
</organism>
<dbReference type="CDD" id="cd00081">
    <property type="entry name" value="Hint"/>
    <property type="match status" value="1"/>
</dbReference>
<dbReference type="SMART" id="SM00305">
    <property type="entry name" value="HintC"/>
    <property type="match status" value="1"/>
</dbReference>
<keyword evidence="5" id="KW-0479">Metal-binding</keyword>
<dbReference type="PROSITE" id="PS50817">
    <property type="entry name" value="INTEIN_N_TER"/>
    <property type="match status" value="1"/>
</dbReference>
<feature type="compositionally biased region" description="Basic and acidic residues" evidence="13">
    <location>
        <begin position="291"/>
        <end position="308"/>
    </location>
</feature>
<dbReference type="Pfam" id="PF17862">
    <property type="entry name" value="AAA_lid_3"/>
    <property type="match status" value="1"/>
</dbReference>
<dbReference type="GO" id="GO:0141164">
    <property type="term" value="P:mitochondrial protein quality control"/>
    <property type="evidence" value="ECO:0007669"/>
    <property type="project" value="UniProtKB-ARBA"/>
</dbReference>
<accession>A0A2G5BKR3</accession>